<dbReference type="HOGENOM" id="CLU_986907_0_0_1"/>
<dbReference type="RefSeq" id="XP_006678647.1">
    <property type="nucleotide sequence ID" value="XM_006678584.1"/>
</dbReference>
<dbReference type="GeneID" id="18243125"/>
<sequence>MTTQRRDYQAWPGVAPPKRRELQPWVSTSGSFDGSTTTKTDYVGFPLPPHYVRRQQPYVKSDVKFEGLSTQTNDFQKWPVTNIPTRRKAAPSPVVSQEDRQVINWLDFQSTTASSYIEHQIKRELVRAPQTRTTDSNNKFETISTTKEAFQVWNLPPRYQRHKAEYHPSSAGFDGQTTYKDTFSPKTAERYIHPTPTYVPNSAKFEGTSTNKSDYLPTGQILRCKDFRPRNVYVASADDRDFVSTTRGHHTPKPLHHCAATDWVKAGVVSNQDGHVRMVAQS</sequence>
<dbReference type="InParanoid" id="F4P1J9"/>
<keyword evidence="4" id="KW-1185">Reference proteome</keyword>
<accession>F4P1J9</accession>
<dbReference type="STRING" id="684364.F4P1J9"/>
<dbReference type="OrthoDB" id="365640at2759"/>
<dbReference type="PANTHER" id="PTHR31516:SF17">
    <property type="entry name" value="STABILIZER OF AXONEMAL MICROTUBULES 2"/>
    <property type="match status" value="1"/>
</dbReference>
<protein>
    <submittedName>
        <fullName evidence="3">Uncharacterized protein</fullName>
    </submittedName>
</protein>
<dbReference type="Proteomes" id="UP000007241">
    <property type="component" value="Unassembled WGS sequence"/>
</dbReference>
<reference evidence="3 4" key="1">
    <citation type="submission" date="2009-12" db="EMBL/GenBank/DDBJ databases">
        <title>The draft genome of Batrachochytrium dendrobatidis.</title>
        <authorList>
            <consortium name="US DOE Joint Genome Institute (JGI-PGF)"/>
            <person name="Kuo A."/>
            <person name="Salamov A."/>
            <person name="Schmutz J."/>
            <person name="Lucas S."/>
            <person name="Pitluck S."/>
            <person name="Rosenblum E."/>
            <person name="Stajich J."/>
            <person name="Eisen M."/>
            <person name="Grigoriev I.V."/>
        </authorList>
    </citation>
    <scope>NUCLEOTIDE SEQUENCE [LARGE SCALE GENOMIC DNA]</scope>
    <source>
        <strain evidence="4">JAM81 / FGSC 10211</strain>
    </source>
</reference>
<gene>
    <name evidence="3" type="ORF">BATDEDRAFT_88360</name>
</gene>
<dbReference type="EMBL" id="GL882883">
    <property type="protein sequence ID" value="EGF80653.1"/>
    <property type="molecule type" value="Genomic_DNA"/>
</dbReference>
<organism evidence="3 4">
    <name type="scientific">Batrachochytrium dendrobatidis (strain JAM81 / FGSC 10211)</name>
    <name type="common">Frog chytrid fungus</name>
    <dbReference type="NCBI Taxonomy" id="684364"/>
    <lineage>
        <taxon>Eukaryota</taxon>
        <taxon>Fungi</taxon>
        <taxon>Fungi incertae sedis</taxon>
        <taxon>Chytridiomycota</taxon>
        <taxon>Chytridiomycota incertae sedis</taxon>
        <taxon>Chytridiomycetes</taxon>
        <taxon>Rhizophydiales</taxon>
        <taxon>Rhizophydiales incertae sedis</taxon>
        <taxon>Batrachochytrium</taxon>
    </lineage>
</organism>
<proteinExistence type="inferred from homology"/>
<evidence type="ECO:0000313" key="4">
    <source>
        <dbReference type="Proteomes" id="UP000007241"/>
    </source>
</evidence>
<feature type="region of interest" description="Disordered" evidence="2">
    <location>
        <begin position="1"/>
        <end position="40"/>
    </location>
</feature>
<dbReference type="InterPro" id="IPR033336">
    <property type="entry name" value="SAXO1/2"/>
</dbReference>
<dbReference type="GO" id="GO:0008017">
    <property type="term" value="F:microtubule binding"/>
    <property type="evidence" value="ECO:0007669"/>
    <property type="project" value="InterPro"/>
</dbReference>
<feature type="compositionally biased region" description="Low complexity" evidence="2">
    <location>
        <begin position="27"/>
        <end position="40"/>
    </location>
</feature>
<evidence type="ECO:0000313" key="3">
    <source>
        <dbReference type="EMBL" id="EGF80653.1"/>
    </source>
</evidence>
<dbReference type="PANTHER" id="PTHR31516">
    <property type="entry name" value="STABILIZER OF AXONEMAL MICROTUBULES 2"/>
    <property type="match status" value="1"/>
</dbReference>
<comment type="similarity">
    <text evidence="1">Belongs to the FAM154 family.</text>
</comment>
<dbReference type="AlphaFoldDB" id="F4P1J9"/>
<dbReference type="OMA" id="PRCICEI"/>
<evidence type="ECO:0000256" key="2">
    <source>
        <dbReference type="SAM" id="MobiDB-lite"/>
    </source>
</evidence>
<evidence type="ECO:0000256" key="1">
    <source>
        <dbReference type="ARBA" id="ARBA00008738"/>
    </source>
</evidence>
<name>F4P1J9_BATDJ</name>